<dbReference type="Proteomes" id="UP000018362">
    <property type="component" value="Unassembled WGS sequence"/>
</dbReference>
<gene>
    <name evidence="1" type="ORF">BN509_00543</name>
</gene>
<reference evidence="1" key="1">
    <citation type="submission" date="2012-11" db="EMBL/GenBank/DDBJ databases">
        <title>Dependencies among metagenomic species, viruses, plasmids and units of genetic variation.</title>
        <authorList>
            <person name="Nielsen H.B."/>
            <person name="Almeida M."/>
            <person name="Juncker A.S."/>
            <person name="Rasmussen S."/>
            <person name="Li J."/>
            <person name="Sunagawa S."/>
            <person name="Plichta D."/>
            <person name="Gautier L."/>
            <person name="Le Chatelier E."/>
            <person name="Peletier E."/>
            <person name="Bonde I."/>
            <person name="Nielsen T."/>
            <person name="Manichanh C."/>
            <person name="Arumugam M."/>
            <person name="Batto J."/>
            <person name="Santos M.B.Q.D."/>
            <person name="Blom N."/>
            <person name="Borruel N."/>
            <person name="Burgdorf K.S."/>
            <person name="Boumezbeur F."/>
            <person name="Casellas F."/>
            <person name="Dore J."/>
            <person name="Guarner F."/>
            <person name="Hansen T."/>
            <person name="Hildebrand F."/>
            <person name="Kaas R.S."/>
            <person name="Kennedy S."/>
            <person name="Kristiansen K."/>
            <person name="Kultima J.R."/>
            <person name="Leonard P."/>
            <person name="Levenez F."/>
            <person name="Lund O."/>
            <person name="Moumen B."/>
            <person name="Le Paslier D."/>
            <person name="Pons N."/>
            <person name="Pedersen O."/>
            <person name="Prifti E."/>
            <person name="Qin J."/>
            <person name="Raes J."/>
            <person name="Tap J."/>
            <person name="Tims S."/>
            <person name="Ussery D.W."/>
            <person name="Yamada T."/>
            <person name="MetaHit consortium"/>
            <person name="Renault P."/>
            <person name="Sicheritz-Ponten T."/>
            <person name="Bork P."/>
            <person name="Wang J."/>
            <person name="Brunak S."/>
            <person name="Ehrlich S.D."/>
        </authorList>
    </citation>
    <scope>NUCLEOTIDE SEQUENCE [LARGE SCALE GENOMIC DNA]</scope>
</reference>
<dbReference type="AlphaFoldDB" id="R6CHT4"/>
<protein>
    <submittedName>
        <fullName evidence="1">Uncharacterized protein</fullName>
    </submittedName>
</protein>
<organism evidence="1 2">
    <name type="scientific">Phocaeicola coprocola CAG:162</name>
    <dbReference type="NCBI Taxonomy" id="1263040"/>
    <lineage>
        <taxon>Bacteria</taxon>
        <taxon>Pseudomonadati</taxon>
        <taxon>Bacteroidota</taxon>
        <taxon>Bacteroidia</taxon>
        <taxon>Bacteroidales</taxon>
        <taxon>Bacteroidaceae</taxon>
        <taxon>Phocaeicola</taxon>
    </lineage>
</organism>
<sequence>MPEKHISEILKQALSLFSDKEFKKRAMPVTN</sequence>
<evidence type="ECO:0000313" key="1">
    <source>
        <dbReference type="EMBL" id="CDA72414.1"/>
    </source>
</evidence>
<proteinExistence type="predicted"/>
<accession>R6CHT4</accession>
<name>R6CHT4_9BACT</name>
<dbReference type="EMBL" id="CBCJ010000205">
    <property type="protein sequence ID" value="CDA72414.1"/>
    <property type="molecule type" value="Genomic_DNA"/>
</dbReference>
<comment type="caution">
    <text evidence="1">The sequence shown here is derived from an EMBL/GenBank/DDBJ whole genome shotgun (WGS) entry which is preliminary data.</text>
</comment>
<evidence type="ECO:0000313" key="2">
    <source>
        <dbReference type="Proteomes" id="UP000018362"/>
    </source>
</evidence>